<protein>
    <submittedName>
        <fullName evidence="1">Uncharacterized protein</fullName>
    </submittedName>
</protein>
<keyword evidence="2" id="KW-1185">Reference proteome</keyword>
<dbReference type="OrthoDB" id="2947226at2759"/>
<sequence length="57" mass="6679">QERVESGSFRSYIQHNPIERFVINTHAFHNAHRLRAALERSLVVPIPLYPPETRKAK</sequence>
<accession>A0A0D2LPN7</accession>
<reference evidence="2" key="1">
    <citation type="submission" date="2014-04" db="EMBL/GenBank/DDBJ databases">
        <title>Evolutionary Origins and Diversification of the Mycorrhizal Mutualists.</title>
        <authorList>
            <consortium name="DOE Joint Genome Institute"/>
            <consortium name="Mycorrhizal Genomics Consortium"/>
            <person name="Kohler A."/>
            <person name="Kuo A."/>
            <person name="Nagy L.G."/>
            <person name="Floudas D."/>
            <person name="Copeland A."/>
            <person name="Barry K.W."/>
            <person name="Cichocki N."/>
            <person name="Veneault-Fourrey C."/>
            <person name="LaButti K."/>
            <person name="Lindquist E.A."/>
            <person name="Lipzen A."/>
            <person name="Lundell T."/>
            <person name="Morin E."/>
            <person name="Murat C."/>
            <person name="Riley R."/>
            <person name="Ohm R."/>
            <person name="Sun H."/>
            <person name="Tunlid A."/>
            <person name="Henrissat B."/>
            <person name="Grigoriev I.V."/>
            <person name="Hibbett D.S."/>
            <person name="Martin F."/>
        </authorList>
    </citation>
    <scope>NUCLEOTIDE SEQUENCE [LARGE SCALE GENOMIC DNA]</scope>
    <source>
        <strain evidence="2">FD-334 SS-4</strain>
    </source>
</reference>
<feature type="non-terminal residue" evidence="1">
    <location>
        <position position="1"/>
    </location>
</feature>
<evidence type="ECO:0000313" key="1">
    <source>
        <dbReference type="EMBL" id="KJA12723.1"/>
    </source>
</evidence>
<name>A0A0D2LPN7_HYPSF</name>
<dbReference type="AlphaFoldDB" id="A0A0D2LPN7"/>
<evidence type="ECO:0000313" key="2">
    <source>
        <dbReference type="Proteomes" id="UP000054270"/>
    </source>
</evidence>
<feature type="non-terminal residue" evidence="1">
    <location>
        <position position="57"/>
    </location>
</feature>
<dbReference type="EMBL" id="KN817956">
    <property type="protein sequence ID" value="KJA12723.1"/>
    <property type="molecule type" value="Genomic_DNA"/>
</dbReference>
<organism evidence="1 2">
    <name type="scientific">Hypholoma sublateritium (strain FD-334 SS-4)</name>
    <dbReference type="NCBI Taxonomy" id="945553"/>
    <lineage>
        <taxon>Eukaryota</taxon>
        <taxon>Fungi</taxon>
        <taxon>Dikarya</taxon>
        <taxon>Basidiomycota</taxon>
        <taxon>Agaricomycotina</taxon>
        <taxon>Agaricomycetes</taxon>
        <taxon>Agaricomycetidae</taxon>
        <taxon>Agaricales</taxon>
        <taxon>Agaricineae</taxon>
        <taxon>Strophariaceae</taxon>
        <taxon>Hypholoma</taxon>
    </lineage>
</organism>
<dbReference type="Proteomes" id="UP000054270">
    <property type="component" value="Unassembled WGS sequence"/>
</dbReference>
<gene>
    <name evidence="1" type="ORF">HYPSUDRAFT_125329</name>
</gene>
<proteinExistence type="predicted"/>